<dbReference type="EMBL" id="FUWY01000002">
    <property type="protein sequence ID" value="SJZ56987.1"/>
    <property type="molecule type" value="Genomic_DNA"/>
</dbReference>
<gene>
    <name evidence="1" type="ORF">SAMN02745191_1007</name>
</gene>
<name>A0A1T4LQS0_9FIRM</name>
<dbReference type="STRING" id="118967.SAMN02745191_1007"/>
<dbReference type="AlphaFoldDB" id="A0A1T4LQS0"/>
<evidence type="ECO:0000313" key="2">
    <source>
        <dbReference type="Proteomes" id="UP000243297"/>
    </source>
</evidence>
<dbReference type="Pfam" id="PF06854">
    <property type="entry name" value="Phage_Gp15"/>
    <property type="match status" value="1"/>
</dbReference>
<keyword evidence="2" id="KW-1185">Reference proteome</keyword>
<dbReference type="InterPro" id="IPR009660">
    <property type="entry name" value="Phage_A500_Gp15"/>
</dbReference>
<accession>A0A1T4LQS0</accession>
<dbReference type="Proteomes" id="UP000243297">
    <property type="component" value="Unassembled WGS sequence"/>
</dbReference>
<evidence type="ECO:0000313" key="1">
    <source>
        <dbReference type="EMBL" id="SJZ56987.1"/>
    </source>
</evidence>
<proteinExistence type="predicted"/>
<dbReference type="OrthoDB" id="1758052at2"/>
<protein>
    <submittedName>
        <fullName evidence="1">Bacteriophage Gp15 protein</fullName>
    </submittedName>
</protein>
<sequence length="193" mass="22718">MSFNFLLDEYPNEVIVEEVVYKVNTDFKCILSIIQLLDNDLFCEQEKIINSIRIFYGNNIPRNTSLAFNELIGFIQLYQEEKTNSKKHNKVIDYTIDSGLILSAFMQVYKINLIETNLHWFAFSCLLENISDEQIRLIQIMNIRSMEIDENYSAKQKQRIRKLKKEYSLEKQEDISNDFANSFFLGVKGGQNK</sequence>
<organism evidence="1 2">
    <name type="scientific">Anaerorhabdus furcosa</name>
    <dbReference type="NCBI Taxonomy" id="118967"/>
    <lineage>
        <taxon>Bacteria</taxon>
        <taxon>Bacillati</taxon>
        <taxon>Bacillota</taxon>
        <taxon>Erysipelotrichia</taxon>
        <taxon>Erysipelotrichales</taxon>
        <taxon>Erysipelotrichaceae</taxon>
        <taxon>Anaerorhabdus</taxon>
    </lineage>
</organism>
<reference evidence="2" key="1">
    <citation type="submission" date="2017-02" db="EMBL/GenBank/DDBJ databases">
        <authorList>
            <person name="Varghese N."/>
            <person name="Submissions S."/>
        </authorList>
    </citation>
    <scope>NUCLEOTIDE SEQUENCE [LARGE SCALE GENOMIC DNA]</scope>
    <source>
        <strain evidence="2">ATCC 25662</strain>
    </source>
</reference>
<dbReference type="RefSeq" id="WP_078711431.1">
    <property type="nucleotide sequence ID" value="NZ_FUWY01000002.1"/>
</dbReference>